<evidence type="ECO:0000256" key="1">
    <source>
        <dbReference type="ARBA" id="ARBA00009324"/>
    </source>
</evidence>
<gene>
    <name evidence="5" type="ORF">EJB19_08145</name>
</gene>
<dbReference type="GO" id="GO:0010291">
    <property type="term" value="F:beta-carotene 3-hydroxylase activity"/>
    <property type="evidence" value="ECO:0007669"/>
    <property type="project" value="TreeGrafter"/>
</dbReference>
<evidence type="ECO:0000256" key="2">
    <source>
        <dbReference type="ARBA" id="ARBA00022746"/>
    </source>
</evidence>
<comment type="similarity">
    <text evidence="1">Belongs to the sterol desaturase family.</text>
</comment>
<feature type="transmembrane region" description="Helical" evidence="4">
    <location>
        <begin position="75"/>
        <end position="93"/>
    </location>
</feature>
<organism evidence="5">
    <name type="scientific">Flavobacterium columnare</name>
    <dbReference type="NCBI Taxonomy" id="996"/>
    <lineage>
        <taxon>Bacteria</taxon>
        <taxon>Pseudomonadati</taxon>
        <taxon>Bacteroidota</taxon>
        <taxon>Flavobacteriia</taxon>
        <taxon>Flavobacteriales</taxon>
        <taxon>Flavobacteriaceae</taxon>
        <taxon>Flavobacterium</taxon>
    </lineage>
</organism>
<evidence type="ECO:0000313" key="5">
    <source>
        <dbReference type="EMBL" id="RVU88158.1"/>
    </source>
</evidence>
<keyword evidence="4" id="KW-0472">Membrane</keyword>
<dbReference type="AlphaFoldDB" id="A0AA94F252"/>
<keyword evidence="4" id="KW-0812">Transmembrane</keyword>
<proteinExistence type="inferred from homology"/>
<keyword evidence="2" id="KW-0125">Carotenoid biosynthesis</keyword>
<comment type="caution">
    <text evidence="5">The sequence shown here is derived from an EMBL/GenBank/DDBJ whole genome shotgun (WGS) entry which is preliminary data.</text>
</comment>
<keyword evidence="4" id="KW-1133">Transmembrane helix</keyword>
<dbReference type="GO" id="GO:0016123">
    <property type="term" value="P:xanthophyll biosynthetic process"/>
    <property type="evidence" value="ECO:0007669"/>
    <property type="project" value="TreeGrafter"/>
</dbReference>
<dbReference type="PANTHER" id="PTHR31899:SF9">
    <property type="entry name" value="BETA-CAROTENE 3-HYDROXYLASE 1, CHLOROPLASTIC"/>
    <property type="match status" value="1"/>
</dbReference>
<dbReference type="GO" id="GO:0016119">
    <property type="term" value="P:carotene metabolic process"/>
    <property type="evidence" value="ECO:0007669"/>
    <property type="project" value="TreeGrafter"/>
</dbReference>
<reference evidence="5" key="1">
    <citation type="submission" date="2018-12" db="EMBL/GenBank/DDBJ databases">
        <title>Draft genome sequence of Flaovobacterium columnare BGFS27 isolated from channel catfish in Alabama.</title>
        <authorList>
            <person name="Cai W."/>
            <person name="Arias C."/>
        </authorList>
    </citation>
    <scope>NUCLEOTIDE SEQUENCE [LARGE SCALE GENOMIC DNA]</scope>
    <source>
        <strain evidence="5">BGFS27</strain>
    </source>
</reference>
<feature type="transmembrane region" description="Helical" evidence="4">
    <location>
        <begin position="52"/>
        <end position="69"/>
    </location>
</feature>
<sequence length="155" mass="18580">MIYYTLITLLVFIAMEGITWLTHKYIMHGLGWYFHEDHHQPGYPHVFEKNDFFFIVFATPSILLFFFGANNGINALFFIGLGIFFYGLAYFLIHDILIHRRFKWFENTNNWYLRGLRKAHKVHHKHLGKTDGECFGMLFVPIKYFKEARKSNTKY</sequence>
<dbReference type="InterPro" id="IPR045019">
    <property type="entry name" value="BETA-OHASE-like"/>
</dbReference>
<dbReference type="EMBL" id="RWGX01000004">
    <property type="protein sequence ID" value="RVU88158.1"/>
    <property type="molecule type" value="Genomic_DNA"/>
</dbReference>
<name>A0AA94F252_9FLAO</name>
<accession>A0AA94F252</accession>
<evidence type="ECO:0000256" key="4">
    <source>
        <dbReference type="SAM" id="Phobius"/>
    </source>
</evidence>
<protein>
    <submittedName>
        <fullName evidence="5">Beta-carotene hydroxylase</fullName>
    </submittedName>
</protein>
<dbReference type="KEGG" id="fcv:AWN65_02760"/>
<dbReference type="PANTHER" id="PTHR31899">
    <property type="entry name" value="BETA-CAROTENE 3-HYDROXYLASE 1, CHLOROPLASTIC"/>
    <property type="match status" value="1"/>
</dbReference>
<keyword evidence="3" id="KW-0560">Oxidoreductase</keyword>
<evidence type="ECO:0000256" key="3">
    <source>
        <dbReference type="ARBA" id="ARBA00023002"/>
    </source>
</evidence>
<feature type="transmembrane region" description="Helical" evidence="4">
    <location>
        <begin position="6"/>
        <end position="23"/>
    </location>
</feature>